<comment type="caution">
    <text evidence="6">The sequence shown here is derived from an EMBL/GenBank/DDBJ whole genome shotgun (WGS) entry which is preliminary data.</text>
</comment>
<dbReference type="Gene3D" id="3.30.70.20">
    <property type="match status" value="3"/>
</dbReference>
<dbReference type="OrthoDB" id="9800445at2"/>
<feature type="domain" description="4Fe-4S ferredoxin-type" evidence="5">
    <location>
        <begin position="271"/>
        <end position="299"/>
    </location>
</feature>
<dbReference type="PROSITE" id="PS00198">
    <property type="entry name" value="4FE4S_FER_1"/>
    <property type="match status" value="2"/>
</dbReference>
<dbReference type="PANTHER" id="PTHR43687">
    <property type="entry name" value="ADENYLYLSULFATE REDUCTASE, BETA SUBUNIT"/>
    <property type="match status" value="1"/>
</dbReference>
<keyword evidence="1" id="KW-0004">4Fe-4S</keyword>
<protein>
    <submittedName>
        <fullName evidence="6">4Fe-4S dicluster protein</fullName>
    </submittedName>
</protein>
<keyword evidence="7" id="KW-1185">Reference proteome</keyword>
<keyword evidence="2" id="KW-0479">Metal-binding</keyword>
<evidence type="ECO:0000313" key="7">
    <source>
        <dbReference type="Proteomes" id="UP000241808"/>
    </source>
</evidence>
<feature type="domain" description="4Fe-4S ferredoxin-type" evidence="5">
    <location>
        <begin position="511"/>
        <end position="540"/>
    </location>
</feature>
<name>A0A2T4YY06_9HYPH</name>
<dbReference type="AlphaFoldDB" id="A0A2T4YY06"/>
<dbReference type="Proteomes" id="UP000241808">
    <property type="component" value="Unassembled WGS sequence"/>
</dbReference>
<evidence type="ECO:0000256" key="1">
    <source>
        <dbReference type="ARBA" id="ARBA00022485"/>
    </source>
</evidence>
<organism evidence="6 7">
    <name type="scientific">Phreatobacter oligotrophus</name>
    <dbReference type="NCBI Taxonomy" id="1122261"/>
    <lineage>
        <taxon>Bacteria</taxon>
        <taxon>Pseudomonadati</taxon>
        <taxon>Pseudomonadota</taxon>
        <taxon>Alphaproteobacteria</taxon>
        <taxon>Hyphomicrobiales</taxon>
        <taxon>Phreatobacteraceae</taxon>
        <taxon>Phreatobacter</taxon>
    </lineage>
</organism>
<dbReference type="InterPro" id="IPR017900">
    <property type="entry name" value="4Fe4S_Fe_S_CS"/>
</dbReference>
<evidence type="ECO:0000256" key="3">
    <source>
        <dbReference type="ARBA" id="ARBA00023004"/>
    </source>
</evidence>
<sequence>MTAATTFLCSCEETMPLHGETVAKACRTKVRTADQLCRKELDFFKAVLAQESDVLVACTQEAPLFTETAEDMGFAGRLAFANVREQAGWSGGAREAGPKTAALLAAASEEMPPIQAVTLESKGVALVYGRDEVAIEAARRLSETLDVTVLLTRPEAVTPPSTTDFPVVKGTISVARGHLGAFELVVDDYALPSPASRRAYVWQAPRNGASSTSDIVIDLSGGIPLFPAAELRPGYLRADPRDPAAVERLIGEASGLVGTFDKPRFVQFEASLCAHSRSKITGCTRCLDLCPTGAITPDGDHVAIDPAICAGCGQCAAACPTGAASYALPPVDALMRRMRALVTTYQAAGGTGAVILLHDGDHGLPLIDMLARYGDGLPAHVLPLQVNEVTQVGPEMLAGAFAYGVAGIAVLTRAKPKHDLLGLQRTLATTRTILSALGYGADVLRLVETDDPDALGSFLAVPFAGTPTAKPASFLPMGAKRGLLELSFQELHAAAPAPVDVIPLEKGAPFGKAQVNVEACTLCLSCVSACPTGALSDNPDKPMLRFSESLCVQCGLCEQTCPEDAIDLVAQLDFVAWREPKRLVKEEEPFHCTQCNKAFGTRSTIERIAAKLEGHWMFSGANAARREALFMCEDCRVERVVNESFDPYGAPERPRVRTTEDYLAEVKAGNDGLN</sequence>
<dbReference type="InterPro" id="IPR050572">
    <property type="entry name" value="Fe-S_Ferredoxin"/>
</dbReference>
<feature type="domain" description="4Fe-4S ferredoxin-type" evidence="5">
    <location>
        <begin position="542"/>
        <end position="571"/>
    </location>
</feature>
<dbReference type="PANTHER" id="PTHR43687:SF4">
    <property type="entry name" value="BLR5484 PROTEIN"/>
    <property type="match status" value="1"/>
</dbReference>
<reference evidence="6 7" key="1">
    <citation type="submission" date="2018-04" db="EMBL/GenBank/DDBJ databases">
        <title>Genomic Encyclopedia of Archaeal and Bacterial Type Strains, Phase II (KMG-II): from individual species to whole genera.</title>
        <authorList>
            <person name="Goeker M."/>
        </authorList>
    </citation>
    <scope>NUCLEOTIDE SEQUENCE [LARGE SCALE GENOMIC DNA]</scope>
    <source>
        <strain evidence="6 7">DSM 25521</strain>
    </source>
</reference>
<dbReference type="GO" id="GO:0051539">
    <property type="term" value="F:4 iron, 4 sulfur cluster binding"/>
    <property type="evidence" value="ECO:0007669"/>
    <property type="project" value="UniProtKB-KW"/>
</dbReference>
<dbReference type="SUPFAM" id="SSF54862">
    <property type="entry name" value="4Fe-4S ferredoxins"/>
    <property type="match status" value="1"/>
</dbReference>
<evidence type="ECO:0000259" key="5">
    <source>
        <dbReference type="PROSITE" id="PS51379"/>
    </source>
</evidence>
<dbReference type="Pfam" id="PF13187">
    <property type="entry name" value="Fer4_9"/>
    <property type="match status" value="1"/>
</dbReference>
<feature type="domain" description="4Fe-4S ferredoxin-type" evidence="5">
    <location>
        <begin position="300"/>
        <end position="329"/>
    </location>
</feature>
<accession>A0A2T4YY06</accession>
<dbReference type="PROSITE" id="PS51379">
    <property type="entry name" value="4FE4S_FER_2"/>
    <property type="match status" value="4"/>
</dbReference>
<evidence type="ECO:0000256" key="4">
    <source>
        <dbReference type="ARBA" id="ARBA00023014"/>
    </source>
</evidence>
<dbReference type="Pfam" id="PF12838">
    <property type="entry name" value="Fer4_7"/>
    <property type="match status" value="1"/>
</dbReference>
<dbReference type="EMBL" id="PZZL01000010">
    <property type="protein sequence ID" value="PTM51416.1"/>
    <property type="molecule type" value="Genomic_DNA"/>
</dbReference>
<evidence type="ECO:0000256" key="2">
    <source>
        <dbReference type="ARBA" id="ARBA00022723"/>
    </source>
</evidence>
<proteinExistence type="predicted"/>
<keyword evidence="3" id="KW-0408">Iron</keyword>
<keyword evidence="4" id="KW-0411">Iron-sulfur</keyword>
<dbReference type="GO" id="GO:0046872">
    <property type="term" value="F:metal ion binding"/>
    <property type="evidence" value="ECO:0007669"/>
    <property type="project" value="UniProtKB-KW"/>
</dbReference>
<gene>
    <name evidence="6" type="ORF">C8P69_11081</name>
</gene>
<evidence type="ECO:0000313" key="6">
    <source>
        <dbReference type="EMBL" id="PTM51416.1"/>
    </source>
</evidence>
<dbReference type="RefSeq" id="WP_108179101.1">
    <property type="nucleotide sequence ID" value="NZ_PZZL01000010.1"/>
</dbReference>
<dbReference type="InterPro" id="IPR017896">
    <property type="entry name" value="4Fe4S_Fe-S-bd"/>
</dbReference>